<keyword evidence="2" id="KW-0732">Signal</keyword>
<feature type="compositionally biased region" description="Low complexity" evidence="1">
    <location>
        <begin position="53"/>
        <end position="65"/>
    </location>
</feature>
<evidence type="ECO:0000256" key="1">
    <source>
        <dbReference type="SAM" id="MobiDB-lite"/>
    </source>
</evidence>
<feature type="signal peptide" evidence="2">
    <location>
        <begin position="1"/>
        <end position="24"/>
    </location>
</feature>
<organism evidence="3">
    <name type="scientific">Ixodes ricinus</name>
    <name type="common">Common tick</name>
    <name type="synonym">Acarus ricinus</name>
    <dbReference type="NCBI Taxonomy" id="34613"/>
    <lineage>
        <taxon>Eukaryota</taxon>
        <taxon>Metazoa</taxon>
        <taxon>Ecdysozoa</taxon>
        <taxon>Arthropoda</taxon>
        <taxon>Chelicerata</taxon>
        <taxon>Arachnida</taxon>
        <taxon>Acari</taxon>
        <taxon>Parasitiformes</taxon>
        <taxon>Ixodida</taxon>
        <taxon>Ixodoidea</taxon>
        <taxon>Ixodidae</taxon>
        <taxon>Ixodinae</taxon>
        <taxon>Ixodes</taxon>
    </lineage>
</organism>
<sequence length="92" mass="8541">MPPPAPAFISCTPLAAAVLAAALASSCSGGGAACTAMSTWGGPAAMPLTGAAAGAARGTPQGAPGCSSAMGTPSRLTPTGTHGQASLDVNCR</sequence>
<dbReference type="EMBL" id="GIFC01004504">
    <property type="protein sequence ID" value="MXU86587.1"/>
    <property type="molecule type" value="Transcribed_RNA"/>
</dbReference>
<proteinExistence type="predicted"/>
<feature type="chain" id="PRO_5025571563" evidence="2">
    <location>
        <begin position="25"/>
        <end position="92"/>
    </location>
</feature>
<feature type="compositionally biased region" description="Polar residues" evidence="1">
    <location>
        <begin position="69"/>
        <end position="84"/>
    </location>
</feature>
<reference evidence="3" key="1">
    <citation type="submission" date="2019-12" db="EMBL/GenBank/DDBJ databases">
        <title>An insight into the sialome of adult female Ixodes ricinus ticks feeding for 6 days.</title>
        <authorList>
            <person name="Perner J."/>
            <person name="Ribeiro J.M.C."/>
        </authorList>
    </citation>
    <scope>NUCLEOTIDE SEQUENCE</scope>
    <source>
        <strain evidence="3">Semi-engorged</strain>
        <tissue evidence="3">Salivary glands</tissue>
    </source>
</reference>
<name>A0A6B0UBP9_IXORI</name>
<protein>
    <submittedName>
        <fullName evidence="3">Putative secreted protein</fullName>
    </submittedName>
</protein>
<accession>A0A6B0UBP9</accession>
<feature type="region of interest" description="Disordered" evidence="1">
    <location>
        <begin position="53"/>
        <end position="92"/>
    </location>
</feature>
<evidence type="ECO:0000313" key="3">
    <source>
        <dbReference type="EMBL" id="MXU86587.1"/>
    </source>
</evidence>
<dbReference type="AlphaFoldDB" id="A0A6B0UBP9"/>
<evidence type="ECO:0000256" key="2">
    <source>
        <dbReference type="SAM" id="SignalP"/>
    </source>
</evidence>